<proteinExistence type="predicted"/>
<dbReference type="AlphaFoldDB" id="A0A850TFE7"/>
<dbReference type="PANTHER" id="PTHR22642">
    <property type="entry name" value="IMIDAZOLONEPROPIONASE"/>
    <property type="match status" value="1"/>
</dbReference>
<evidence type="ECO:0000259" key="1">
    <source>
        <dbReference type="Pfam" id="PF07969"/>
    </source>
</evidence>
<sequence>MVAAAQNFLAKRSGPKEEWLLGQGWNQDKLVEKRYPLKADLYAISMETPILFTRVCRHISVCNTTALERVDLSKAGHLKKYIDMESGLFQEDALNLLYNTVPSSDIPAIKSMLVDAATDLVAAGVTSVQSDDLCCMPDQDYKKVLQAYQELHREQALPVRVYQQCLFFEAQTFKSFVEDGYRTGQGDDFFKIGPLKLLLDGSLGRNILPRIRQSS</sequence>
<dbReference type="EMBL" id="JACADJ010000062">
    <property type="protein sequence ID" value="NWH06176.1"/>
    <property type="molecule type" value="Genomic_DNA"/>
</dbReference>
<dbReference type="GO" id="GO:0016787">
    <property type="term" value="F:hydrolase activity"/>
    <property type="evidence" value="ECO:0007669"/>
    <property type="project" value="UniProtKB-KW"/>
</dbReference>
<organism evidence="2 3">
    <name type="scientific">Desulfobacter latus</name>
    <dbReference type="NCBI Taxonomy" id="2292"/>
    <lineage>
        <taxon>Bacteria</taxon>
        <taxon>Pseudomonadati</taxon>
        <taxon>Thermodesulfobacteriota</taxon>
        <taxon>Desulfobacteria</taxon>
        <taxon>Desulfobacterales</taxon>
        <taxon>Desulfobacteraceae</taxon>
        <taxon>Desulfobacter</taxon>
    </lineage>
</organism>
<dbReference type="InterPro" id="IPR013108">
    <property type="entry name" value="Amidohydro_3"/>
</dbReference>
<keyword evidence="3" id="KW-1185">Reference proteome</keyword>
<name>A0A850TFE7_9BACT</name>
<evidence type="ECO:0000313" key="3">
    <source>
        <dbReference type="Proteomes" id="UP000553343"/>
    </source>
</evidence>
<dbReference type="RefSeq" id="WP_178367628.1">
    <property type="nucleotide sequence ID" value="NZ_JACADJ010000062.1"/>
</dbReference>
<reference evidence="2 3" key="1">
    <citation type="submission" date="2020-06" db="EMBL/GenBank/DDBJ databases">
        <title>High-quality draft genome of sulfate reducer Desulfobacter latus type strain AcrS2 isolated from marine sediment.</title>
        <authorList>
            <person name="Hoppe M."/>
            <person name="Larsen C.K."/>
            <person name="Marshall I.P.G."/>
            <person name="Schramm A."/>
            <person name="Marietou A.G."/>
        </authorList>
    </citation>
    <scope>NUCLEOTIDE SEQUENCE [LARGE SCALE GENOMIC DNA]</scope>
    <source>
        <strain evidence="2 3">AcRS2</strain>
    </source>
</reference>
<dbReference type="Gene3D" id="3.10.310.70">
    <property type="match status" value="1"/>
</dbReference>
<protein>
    <submittedName>
        <fullName evidence="2">Amidohydrolase family protein</fullName>
    </submittedName>
</protein>
<gene>
    <name evidence="2" type="ORF">HXW94_14485</name>
</gene>
<dbReference type="Pfam" id="PF07969">
    <property type="entry name" value="Amidohydro_3"/>
    <property type="match status" value="1"/>
</dbReference>
<evidence type="ECO:0000313" key="2">
    <source>
        <dbReference type="EMBL" id="NWH06176.1"/>
    </source>
</evidence>
<dbReference type="Proteomes" id="UP000553343">
    <property type="component" value="Unassembled WGS sequence"/>
</dbReference>
<dbReference type="PANTHER" id="PTHR22642:SF2">
    <property type="entry name" value="PROTEIN LONG AFTER FAR-RED 3"/>
    <property type="match status" value="1"/>
</dbReference>
<accession>A0A850TFE7</accession>
<feature type="domain" description="Amidohydrolase 3" evidence="1">
    <location>
        <begin position="12"/>
        <end position="206"/>
    </location>
</feature>
<dbReference type="Gene3D" id="3.20.20.140">
    <property type="entry name" value="Metal-dependent hydrolases"/>
    <property type="match status" value="1"/>
</dbReference>
<comment type="caution">
    <text evidence="2">The sequence shown here is derived from an EMBL/GenBank/DDBJ whole genome shotgun (WGS) entry which is preliminary data.</text>
</comment>
<keyword evidence="2" id="KW-0378">Hydrolase</keyword>